<evidence type="ECO:0000256" key="2">
    <source>
        <dbReference type="ARBA" id="ARBA00023163"/>
    </source>
</evidence>
<keyword evidence="6" id="KW-1185">Reference proteome</keyword>
<dbReference type="SUPFAM" id="SSF57783">
    <property type="entry name" value="Zinc beta-ribbon"/>
    <property type="match status" value="1"/>
</dbReference>
<dbReference type="Pfam" id="PF00382">
    <property type="entry name" value="TFIIB"/>
    <property type="match status" value="2"/>
</dbReference>
<keyword evidence="3" id="KW-0862">Zinc</keyword>
<dbReference type="PANTHER" id="PTHR11618">
    <property type="entry name" value="TRANSCRIPTION INITIATION FACTOR IIB-RELATED"/>
    <property type="match status" value="1"/>
</dbReference>
<dbReference type="FunFam" id="1.10.472.170:FF:000001">
    <property type="entry name" value="Transcription initiation factor IIB"/>
    <property type="match status" value="1"/>
</dbReference>
<dbReference type="PRINTS" id="PR00685">
    <property type="entry name" value="TIFACTORIIB"/>
</dbReference>
<dbReference type="GO" id="GO:0005634">
    <property type="term" value="C:nucleus"/>
    <property type="evidence" value="ECO:0007669"/>
    <property type="project" value="TreeGrafter"/>
</dbReference>
<dbReference type="OrthoDB" id="25790at2759"/>
<reference evidence="5" key="2">
    <citation type="submission" date="2021-01" db="UniProtKB">
        <authorList>
            <consortium name="EnsemblPlants"/>
        </authorList>
    </citation>
    <scope>IDENTIFICATION</scope>
</reference>
<keyword evidence="2" id="KW-0804">Transcription</keyword>
<dbReference type="Proteomes" id="UP000594261">
    <property type="component" value="Chromosome 2"/>
</dbReference>
<protein>
    <recommendedName>
        <fullName evidence="4">TFIIB-type domain-containing protein</fullName>
    </recommendedName>
</protein>
<dbReference type="GeneID" id="115970772"/>
<reference evidence="6" key="1">
    <citation type="journal article" date="2016" name="G3 (Bethesda)">
        <title>First Draft Assembly and Annotation of the Genome of a California Endemic Oak Quercus lobata Nee (Fagaceae).</title>
        <authorList>
            <person name="Sork V.L."/>
            <person name="Fitz-Gibbon S.T."/>
            <person name="Puiu D."/>
            <person name="Crepeau M."/>
            <person name="Gugger P.F."/>
            <person name="Sherman R."/>
            <person name="Stevens K."/>
            <person name="Langley C.H."/>
            <person name="Pellegrini M."/>
            <person name="Salzberg S.L."/>
        </authorList>
    </citation>
    <scope>NUCLEOTIDE SEQUENCE [LARGE SCALE GENOMIC DNA]</scope>
    <source>
        <strain evidence="6">cv. SW786</strain>
    </source>
</reference>
<feature type="domain" description="TFIIB-type" evidence="4">
    <location>
        <begin position="2"/>
        <end position="34"/>
    </location>
</feature>
<accession>A0A7N2QZJ4</accession>
<keyword evidence="1" id="KW-0805">Transcription regulation</keyword>
<evidence type="ECO:0000313" key="6">
    <source>
        <dbReference type="Proteomes" id="UP000594261"/>
    </source>
</evidence>
<dbReference type="InterPro" id="IPR013150">
    <property type="entry name" value="TFIIB_cyclin"/>
</dbReference>
<dbReference type="EnsemblPlants" id="QL02p067774:mrna">
    <property type="protein sequence ID" value="QL02p067774:mrna"/>
    <property type="gene ID" value="QL02p067774"/>
</dbReference>
<evidence type="ECO:0000313" key="5">
    <source>
        <dbReference type="EnsemblPlants" id="QL02p067774:mrna"/>
    </source>
</evidence>
<gene>
    <name evidence="5" type="primary">LOC115970772</name>
</gene>
<dbReference type="OMA" id="MIGMANQ"/>
<dbReference type="InterPro" id="IPR000812">
    <property type="entry name" value="TFIIB"/>
</dbReference>
<dbReference type="AlphaFoldDB" id="A0A7N2QZJ4"/>
<dbReference type="InterPro" id="IPR036915">
    <property type="entry name" value="Cyclin-like_sf"/>
</dbReference>
<dbReference type="SUPFAM" id="SSF47954">
    <property type="entry name" value="Cyclin-like"/>
    <property type="match status" value="2"/>
</dbReference>
<keyword evidence="3" id="KW-0863">Zinc-finger</keyword>
<dbReference type="InterPro" id="IPR013137">
    <property type="entry name" value="Znf_TFIIB"/>
</dbReference>
<sequence length="308" mass="34339">MTDGFCTDCKAYTPIVFDHTAGDTICSECGLVLESRFIDETSEWRTFADESRDKDPNRVGAPSDPLLYGGGLGTVITKIGASCDSSFSSSRVINQWQKVAQNPDASLINNFKRIGNMADTLGLMETIKNHAKELYKKVTDQNACRGRNLSPIMAACLYYACQEEGCPRTMKEIAMVTEGATRKDIYRAKRLVKEKLEIGNKVIHAGDLARRYCSNLGLNNLVTKAVLETVKKSEEFDIRRTSTSILATIIYMITQLSDRKCSLRDIVLSAEVSESTIKGTFKDLHPYASRLIPKWYANKEDIGKLCFP</sequence>
<dbReference type="GO" id="GO:0097550">
    <property type="term" value="C:transcription preinitiation complex"/>
    <property type="evidence" value="ECO:0007669"/>
    <property type="project" value="TreeGrafter"/>
</dbReference>
<dbReference type="GO" id="GO:0070897">
    <property type="term" value="P:transcription preinitiation complex assembly"/>
    <property type="evidence" value="ECO:0007669"/>
    <property type="project" value="InterPro"/>
</dbReference>
<evidence type="ECO:0000256" key="3">
    <source>
        <dbReference type="PROSITE-ProRule" id="PRU00469"/>
    </source>
</evidence>
<dbReference type="InParanoid" id="A0A7N2QZJ4"/>
<dbReference type="GO" id="GO:0008270">
    <property type="term" value="F:zinc ion binding"/>
    <property type="evidence" value="ECO:0007669"/>
    <property type="project" value="UniProtKB-KW"/>
</dbReference>
<dbReference type="Gramene" id="QL02p067774:mrna">
    <property type="protein sequence ID" value="QL02p067774:mrna"/>
    <property type="gene ID" value="QL02p067774"/>
</dbReference>
<keyword evidence="3" id="KW-0479">Metal-binding</keyword>
<dbReference type="Pfam" id="PF08271">
    <property type="entry name" value="Zn_Ribbon_TF"/>
    <property type="match status" value="1"/>
</dbReference>
<dbReference type="RefSeq" id="XP_030946237.1">
    <property type="nucleotide sequence ID" value="XM_031090377.1"/>
</dbReference>
<dbReference type="KEGG" id="qlo:115970772"/>
<proteinExistence type="predicted"/>
<dbReference type="Gene3D" id="1.10.472.10">
    <property type="entry name" value="Cyclin-like"/>
    <property type="match status" value="1"/>
</dbReference>
<evidence type="ECO:0000256" key="1">
    <source>
        <dbReference type="ARBA" id="ARBA00023015"/>
    </source>
</evidence>
<name>A0A7N2QZJ4_QUELO</name>
<dbReference type="Gene3D" id="1.10.472.170">
    <property type="match status" value="1"/>
</dbReference>
<evidence type="ECO:0000259" key="4">
    <source>
        <dbReference type="PROSITE" id="PS51134"/>
    </source>
</evidence>
<dbReference type="PANTHER" id="PTHR11618:SF81">
    <property type="entry name" value="TRANSCRIPTION INITIATION FACTOR IIB-LIKE"/>
    <property type="match status" value="1"/>
</dbReference>
<organism evidence="5 6">
    <name type="scientific">Quercus lobata</name>
    <name type="common">Valley oak</name>
    <dbReference type="NCBI Taxonomy" id="97700"/>
    <lineage>
        <taxon>Eukaryota</taxon>
        <taxon>Viridiplantae</taxon>
        <taxon>Streptophyta</taxon>
        <taxon>Embryophyta</taxon>
        <taxon>Tracheophyta</taxon>
        <taxon>Spermatophyta</taxon>
        <taxon>Magnoliopsida</taxon>
        <taxon>eudicotyledons</taxon>
        <taxon>Gunneridae</taxon>
        <taxon>Pentapetalae</taxon>
        <taxon>rosids</taxon>
        <taxon>fabids</taxon>
        <taxon>Fagales</taxon>
        <taxon>Fagaceae</taxon>
        <taxon>Quercus</taxon>
    </lineage>
</organism>
<dbReference type="GO" id="GO:0017025">
    <property type="term" value="F:TBP-class protein binding"/>
    <property type="evidence" value="ECO:0007669"/>
    <property type="project" value="InterPro"/>
</dbReference>
<dbReference type="PROSITE" id="PS51134">
    <property type="entry name" value="ZF_TFIIB"/>
    <property type="match status" value="1"/>
</dbReference>